<evidence type="ECO:0008006" key="4">
    <source>
        <dbReference type="Google" id="ProtNLM"/>
    </source>
</evidence>
<dbReference type="EMBL" id="SGSQ01000018">
    <property type="protein sequence ID" value="RZG45317.1"/>
    <property type="molecule type" value="Genomic_DNA"/>
</dbReference>
<comment type="caution">
    <text evidence="2">The sequence shown here is derived from an EMBL/GenBank/DDBJ whole genome shotgun (WGS) entry which is preliminary data.</text>
</comment>
<dbReference type="SUPFAM" id="SSF56935">
    <property type="entry name" value="Porins"/>
    <property type="match status" value="1"/>
</dbReference>
<evidence type="ECO:0000256" key="1">
    <source>
        <dbReference type="SAM" id="SignalP"/>
    </source>
</evidence>
<dbReference type="RefSeq" id="WP_130168649.1">
    <property type="nucleotide sequence ID" value="NZ_SGSQ01000018.1"/>
</dbReference>
<organism evidence="2 3">
    <name type="scientific">Acinetobacter wuhouensis</name>
    <dbReference type="NCBI Taxonomy" id="1879050"/>
    <lineage>
        <taxon>Bacteria</taxon>
        <taxon>Pseudomonadati</taxon>
        <taxon>Pseudomonadota</taxon>
        <taxon>Gammaproteobacteria</taxon>
        <taxon>Moraxellales</taxon>
        <taxon>Moraxellaceae</taxon>
        <taxon>Acinetobacter</taxon>
    </lineage>
</organism>
<dbReference type="Pfam" id="PF07642">
    <property type="entry name" value="BBP2"/>
    <property type="match status" value="1"/>
</dbReference>
<name>A0A4V2DMX4_9GAMM</name>
<feature type="signal peptide" evidence="1">
    <location>
        <begin position="1"/>
        <end position="26"/>
    </location>
</feature>
<dbReference type="InterPro" id="IPR011486">
    <property type="entry name" value="BBP2"/>
</dbReference>
<gene>
    <name evidence="2" type="ORF">EXU28_11945</name>
</gene>
<reference evidence="2 3" key="1">
    <citation type="submission" date="2019-02" db="EMBL/GenBank/DDBJ databases">
        <title>The Batch Genome Submission of Acinetobacter spp. strains.</title>
        <authorList>
            <person name="Qin J."/>
            <person name="Hu Y."/>
            <person name="Ye H."/>
            <person name="Wei L."/>
            <person name="Feng Y."/>
            <person name="Zong Z."/>
        </authorList>
    </citation>
    <scope>NUCLEOTIDE SEQUENCE [LARGE SCALE GENOMIC DNA]</scope>
    <source>
        <strain evidence="2 3">WCHAW060049</strain>
    </source>
</reference>
<evidence type="ECO:0000313" key="3">
    <source>
        <dbReference type="Proteomes" id="UP000293863"/>
    </source>
</evidence>
<sequence>MLSKFKGLKSSLLIISLIPLSGYANSDINKDSNPELKLESPFEFSLNEATQKPSFKIDVSGWVQTSLAYGSNGSQLTPATGFRKEDGFTLDQMGIMIEKKINSNILSRIGPISTPYSNHFDWGFNITATYGADASFFRTYGFDEDWGINKIGNFDNQDYYASLAQAYFEFYFPILNGSNLMLGLFHSPLANEIGFALPSPAPTDFYTHTYSFFHGPAKHFGALWSSHVPLISTNSNISYELGIVRGYNNIQSSNNDLSFIGNLRWRSQDFSTWIDFENIYGNAADDSISDCKCGSPIPTDSILANDKSLNRYQSYLTISKQLNSKNKLVLEGSYGHQERALFADQFNHSPIFATPAEGGVDASWYGANVSYFYQIQNTLSTGLRAEYFNTDGVHTFVPYAGDYQAVTANLNWMPSKHLRIRPEIRYDWYSGKHKPFGSNQVNNYTPPLLDGTDKNQFSYSLDFTVFF</sequence>
<keyword evidence="1" id="KW-0732">Signal</keyword>
<dbReference type="Proteomes" id="UP000293863">
    <property type="component" value="Unassembled WGS sequence"/>
</dbReference>
<accession>A0A4V2DMX4</accession>
<protein>
    <recommendedName>
        <fullName evidence="4">Porin</fullName>
    </recommendedName>
</protein>
<dbReference type="AlphaFoldDB" id="A0A4V2DMX4"/>
<proteinExistence type="predicted"/>
<evidence type="ECO:0000313" key="2">
    <source>
        <dbReference type="EMBL" id="RZG45317.1"/>
    </source>
</evidence>
<keyword evidence="3" id="KW-1185">Reference proteome</keyword>
<feature type="chain" id="PRO_5020930651" description="Porin" evidence="1">
    <location>
        <begin position="27"/>
        <end position="467"/>
    </location>
</feature>